<accession>A0A2N5U5A5</accession>
<dbReference type="Proteomes" id="UP000235388">
    <property type="component" value="Unassembled WGS sequence"/>
</dbReference>
<name>A0A2N5U5A5_9BASI</name>
<reference evidence="1 2" key="1">
    <citation type="submission" date="2017-11" db="EMBL/GenBank/DDBJ databases">
        <title>De novo assembly and phasing of dikaryotic genomes from two isolates of Puccinia coronata f. sp. avenae, the causal agent of oat crown rust.</title>
        <authorList>
            <person name="Miller M.E."/>
            <person name="Zhang Y."/>
            <person name="Omidvar V."/>
            <person name="Sperschneider J."/>
            <person name="Schwessinger B."/>
            <person name="Raley C."/>
            <person name="Palmer J.M."/>
            <person name="Garnica D."/>
            <person name="Upadhyaya N."/>
            <person name="Rathjen J."/>
            <person name="Taylor J.M."/>
            <person name="Park R.F."/>
            <person name="Dodds P.N."/>
            <person name="Hirsch C.D."/>
            <person name="Kianian S.F."/>
            <person name="Figueroa M."/>
        </authorList>
    </citation>
    <scope>NUCLEOTIDE SEQUENCE [LARGE SCALE GENOMIC DNA]</scope>
    <source>
        <strain evidence="1">12NC29</strain>
    </source>
</reference>
<gene>
    <name evidence="1" type="ORF">PCANC_25274</name>
</gene>
<organism evidence="1 2">
    <name type="scientific">Puccinia coronata f. sp. avenae</name>
    <dbReference type="NCBI Taxonomy" id="200324"/>
    <lineage>
        <taxon>Eukaryota</taxon>
        <taxon>Fungi</taxon>
        <taxon>Dikarya</taxon>
        <taxon>Basidiomycota</taxon>
        <taxon>Pucciniomycotina</taxon>
        <taxon>Pucciniomycetes</taxon>
        <taxon>Pucciniales</taxon>
        <taxon>Pucciniaceae</taxon>
        <taxon>Puccinia</taxon>
    </lineage>
</organism>
<dbReference type="OrthoDB" id="10516652at2759"/>
<dbReference type="AlphaFoldDB" id="A0A2N5U5A5"/>
<comment type="caution">
    <text evidence="1">The sequence shown here is derived from an EMBL/GenBank/DDBJ whole genome shotgun (WGS) entry which is preliminary data.</text>
</comment>
<protein>
    <submittedName>
        <fullName evidence="1">Uncharacterized protein</fullName>
    </submittedName>
</protein>
<sequence length="165" mass="18526">MSFQPSSIPITPLHLCSVLRLFKAKMSNFYPMITDLSEVLPAPFTHEVPIPKGVFSPPNALCLVCHVGGLHPHFPTYPYQLTIPGRTLKEAENFGEAMSQIVRWNGNRVTDHTVQKPDNSQREDTNSQETKSAARLNFFKLEFTCPCKGYCKPPLNSRKSKHVSA</sequence>
<evidence type="ECO:0000313" key="1">
    <source>
        <dbReference type="EMBL" id="PLW32858.1"/>
    </source>
</evidence>
<proteinExistence type="predicted"/>
<keyword evidence="2" id="KW-1185">Reference proteome</keyword>
<dbReference type="EMBL" id="PGCJ01000313">
    <property type="protein sequence ID" value="PLW32858.1"/>
    <property type="molecule type" value="Genomic_DNA"/>
</dbReference>
<evidence type="ECO:0000313" key="2">
    <source>
        <dbReference type="Proteomes" id="UP000235388"/>
    </source>
</evidence>